<accession>A0ABD3L0B5</accession>
<protein>
    <submittedName>
        <fullName evidence="1">Uncharacterized protein</fullName>
    </submittedName>
</protein>
<gene>
    <name evidence="1" type="ORF">ACJRO7_014161</name>
</gene>
<sequence length="116" mass="13043">MHKETSYKRSVVNGRKETAHVDCLLLLGDMETALSTEETRVLTGKEGLLLAGERAWKSIRIETDYFAAIMDINAASGNVTWKTKRRLDETWFRGILSICSGHVDETELEQHMSGVS</sequence>
<keyword evidence="2" id="KW-1185">Reference proteome</keyword>
<evidence type="ECO:0000313" key="2">
    <source>
        <dbReference type="Proteomes" id="UP001634007"/>
    </source>
</evidence>
<comment type="caution">
    <text evidence="1">The sequence shown here is derived from an EMBL/GenBank/DDBJ whole genome shotgun (WGS) entry which is preliminary data.</text>
</comment>
<evidence type="ECO:0000313" key="1">
    <source>
        <dbReference type="EMBL" id="KAL3745007.1"/>
    </source>
</evidence>
<reference evidence="1 2" key="1">
    <citation type="submission" date="2024-11" db="EMBL/GenBank/DDBJ databases">
        <title>Chromosome-level genome assembly of Eucalyptus globulus Labill. provides insights into its genome evolution.</title>
        <authorList>
            <person name="Li X."/>
        </authorList>
    </citation>
    <scope>NUCLEOTIDE SEQUENCE [LARGE SCALE GENOMIC DNA]</scope>
    <source>
        <strain evidence="1">CL2024</strain>
        <tissue evidence="1">Fresh tender leaves</tissue>
    </source>
</reference>
<organism evidence="1 2">
    <name type="scientific">Eucalyptus globulus</name>
    <name type="common">Tasmanian blue gum</name>
    <dbReference type="NCBI Taxonomy" id="34317"/>
    <lineage>
        <taxon>Eukaryota</taxon>
        <taxon>Viridiplantae</taxon>
        <taxon>Streptophyta</taxon>
        <taxon>Embryophyta</taxon>
        <taxon>Tracheophyta</taxon>
        <taxon>Spermatophyta</taxon>
        <taxon>Magnoliopsida</taxon>
        <taxon>eudicotyledons</taxon>
        <taxon>Gunneridae</taxon>
        <taxon>Pentapetalae</taxon>
        <taxon>rosids</taxon>
        <taxon>malvids</taxon>
        <taxon>Myrtales</taxon>
        <taxon>Myrtaceae</taxon>
        <taxon>Myrtoideae</taxon>
        <taxon>Eucalypteae</taxon>
        <taxon>Eucalyptus</taxon>
    </lineage>
</organism>
<dbReference type="Proteomes" id="UP001634007">
    <property type="component" value="Unassembled WGS sequence"/>
</dbReference>
<proteinExistence type="predicted"/>
<dbReference type="AlphaFoldDB" id="A0ABD3L0B5"/>
<name>A0ABD3L0B5_EUCGL</name>
<dbReference type="EMBL" id="JBJKBG010000003">
    <property type="protein sequence ID" value="KAL3745007.1"/>
    <property type="molecule type" value="Genomic_DNA"/>
</dbReference>